<sequence>MHGERVTISRVIFQVSSTTQYLVRFRKHSIQRVPHRWTDVLHMMENYTPKLKIVKVLWEFPMIGWIKINTDGASTGNPGRSSIGFCIKDELGDVIYACGKTIQETTNTVAEALAILEALRYAAQHNFNYIWLQTVSMLLNNVIEGCWKPPWLIVDHVEEIGRLLERCTCKVSHIYREGNKLADHLANYAIENGTFESHGYRLLDTQGRRIVNGDKLQCPYLRVKVARG</sequence>
<reference evidence="1" key="1">
    <citation type="journal article" date="2014" name="Nat. Commun.">
        <title>The tobacco genome sequence and its comparison with those of tomato and potato.</title>
        <authorList>
            <person name="Sierro N."/>
            <person name="Battey J.N."/>
            <person name="Ouadi S."/>
            <person name="Bakaher N."/>
            <person name="Bovet L."/>
            <person name="Willig A."/>
            <person name="Goepfert S."/>
            <person name="Peitsch M.C."/>
            <person name="Ivanov N.V."/>
        </authorList>
    </citation>
    <scope>NUCLEOTIDE SEQUENCE [LARGE SCALE GENOMIC DNA]</scope>
</reference>
<keyword evidence="1" id="KW-1185">Reference proteome</keyword>
<accession>A0AC58SCK3</accession>
<proteinExistence type="predicted"/>
<evidence type="ECO:0000313" key="2">
    <source>
        <dbReference type="RefSeq" id="XP_075082707.1"/>
    </source>
</evidence>
<gene>
    <name evidence="2" type="primary">LOC142166891</name>
</gene>
<dbReference type="Proteomes" id="UP000790787">
    <property type="component" value="Chromosome 2"/>
</dbReference>
<name>A0AC58SCK3_TOBAC</name>
<protein>
    <submittedName>
        <fullName evidence="2">Uncharacterized protein LOC142166891</fullName>
    </submittedName>
</protein>
<reference evidence="2" key="2">
    <citation type="submission" date="2025-08" db="UniProtKB">
        <authorList>
            <consortium name="RefSeq"/>
        </authorList>
    </citation>
    <scope>IDENTIFICATION</scope>
    <source>
        <tissue evidence="2">Leaf</tissue>
    </source>
</reference>
<dbReference type="RefSeq" id="XP_075082707.1">
    <property type="nucleotide sequence ID" value="XM_075226606.1"/>
</dbReference>
<evidence type="ECO:0000313" key="1">
    <source>
        <dbReference type="Proteomes" id="UP000790787"/>
    </source>
</evidence>
<organism evidence="1 2">
    <name type="scientific">Nicotiana tabacum</name>
    <name type="common">Common tobacco</name>
    <dbReference type="NCBI Taxonomy" id="4097"/>
    <lineage>
        <taxon>Eukaryota</taxon>
        <taxon>Viridiplantae</taxon>
        <taxon>Streptophyta</taxon>
        <taxon>Embryophyta</taxon>
        <taxon>Tracheophyta</taxon>
        <taxon>Spermatophyta</taxon>
        <taxon>Magnoliopsida</taxon>
        <taxon>eudicotyledons</taxon>
        <taxon>Gunneridae</taxon>
        <taxon>Pentapetalae</taxon>
        <taxon>asterids</taxon>
        <taxon>lamiids</taxon>
        <taxon>Solanales</taxon>
        <taxon>Solanaceae</taxon>
        <taxon>Nicotianoideae</taxon>
        <taxon>Nicotianeae</taxon>
        <taxon>Nicotiana</taxon>
    </lineage>
</organism>